<sequence length="858" mass="99794">MNYNTLHTKLRTLKKDVIPSQNLSKGISIVIPVYKGKEYIAACLNSLVEQKIVEAKFEVIIVLNGEYSSDYLEIMNSSYIERLDILVLINDRVGASSARNLGMKNAKYSHVTFLDIDDYLSENFIEANYKYISDNTISFSQIYDDTSGEIDTDNSLNKEIIKAQEMNNYNLTDLNKIASITVCKVIPKEILIQQEFREHLRSGEDTVFYCELFVNSRPLLKVVPIEENAIYYRKIRENSVSRKEATYDFLVYQRLEIIEILEQILNKVINPTIVNFVKSKYNAQISFMNRYLIENPSKRDKILQSIECMQLQNFNYSILNRGFGDTLIVSYCFPPYSDTSATVISKRLIQNNKVVDVVSNNMNKIRNKEPSLNNMIKPLVGEKTIVNTQASFSNMFYLNSYVNKAFSTFLNNEDKYRNVYSRAMFPISHIPPLFMKIIKPEIKWIAEFSDPLLIDIESNIRHSDMQNEMFVESLKNGMLGPFSKYVDNNLFNLSELIPFALADNLVFTNNNQLEYMISRFTKKEKEFIREKSVIQEHPTLDKDFYYLEDVKINNDEALINIAYFGNFYSNRNYDNFIKLINTLNKNGKYFFTLHIYTNLDAFTNDDIEFLEDNQIFVYPYLPFGKFLNVTTKYDILLVNDTQVNNQKLNNPYLPSKMSDYLGSGTPILAITEENSILSNMESPQLYKLKSSYFKDETKLKSELDKSSYSKLFDEIFLNDRRKLIKENGNIKIQDIDFDMRLSNNLQINNIGQQEWIVKPLNQKISKNQDYIITIRNTDTKSRSISVNSFYSMKNVIKISFIFSDDNIENFSKGISRLKNEPEVIEIAGQSSLSIKVRYRKSYNSQSFLEAGRLKISNL</sequence>
<dbReference type="RefSeq" id="WP_092988001.1">
    <property type="nucleotide sequence ID" value="NZ_FNFY01000034.1"/>
</dbReference>
<dbReference type="Pfam" id="PF00535">
    <property type="entry name" value="Glycos_transf_2"/>
    <property type="match status" value="1"/>
</dbReference>
<dbReference type="InterPro" id="IPR029044">
    <property type="entry name" value="Nucleotide-diphossugar_trans"/>
</dbReference>
<dbReference type="InterPro" id="IPR001173">
    <property type="entry name" value="Glyco_trans_2-like"/>
</dbReference>
<accession>A0A1G9IK00</accession>
<dbReference type="STRING" id="576118.SAMN05216216_13415"/>
<comment type="similarity">
    <text evidence="1">Belongs to the glycosyltransferase 2 family.</text>
</comment>
<gene>
    <name evidence="5" type="ORF">SAMN05216216_13415</name>
</gene>
<keyword evidence="2" id="KW-0328">Glycosyltransferase</keyword>
<dbReference type="PANTHER" id="PTHR22916:SF51">
    <property type="entry name" value="GLYCOSYLTRANSFERASE EPSH-RELATED"/>
    <property type="match status" value="1"/>
</dbReference>
<keyword evidence="6" id="KW-1185">Reference proteome</keyword>
<evidence type="ECO:0000256" key="2">
    <source>
        <dbReference type="ARBA" id="ARBA00022676"/>
    </source>
</evidence>
<dbReference type="GO" id="GO:0016757">
    <property type="term" value="F:glycosyltransferase activity"/>
    <property type="evidence" value="ECO:0007669"/>
    <property type="project" value="UniProtKB-KW"/>
</dbReference>
<evidence type="ECO:0000313" key="6">
    <source>
        <dbReference type="Proteomes" id="UP000199008"/>
    </source>
</evidence>
<dbReference type="CDD" id="cd00761">
    <property type="entry name" value="Glyco_tranf_GTA_type"/>
    <property type="match status" value="1"/>
</dbReference>
<evidence type="ECO:0000256" key="3">
    <source>
        <dbReference type="ARBA" id="ARBA00022679"/>
    </source>
</evidence>
<dbReference type="EMBL" id="FNFY01000034">
    <property type="protein sequence ID" value="SDL25452.1"/>
    <property type="molecule type" value="Genomic_DNA"/>
</dbReference>
<keyword evidence="3 5" id="KW-0808">Transferase</keyword>
<dbReference type="Gene3D" id="3.90.550.10">
    <property type="entry name" value="Spore Coat Polysaccharide Biosynthesis Protein SpsA, Chain A"/>
    <property type="match status" value="1"/>
</dbReference>
<dbReference type="PANTHER" id="PTHR22916">
    <property type="entry name" value="GLYCOSYLTRANSFERASE"/>
    <property type="match status" value="1"/>
</dbReference>
<organism evidence="5 6">
    <name type="scientific">Lacicoccus qingdaonensis</name>
    <dbReference type="NCBI Taxonomy" id="576118"/>
    <lineage>
        <taxon>Bacteria</taxon>
        <taxon>Bacillati</taxon>
        <taxon>Bacillota</taxon>
        <taxon>Bacilli</taxon>
        <taxon>Bacillales</taxon>
        <taxon>Salinicoccaceae</taxon>
        <taxon>Lacicoccus</taxon>
    </lineage>
</organism>
<dbReference type="SUPFAM" id="SSF53448">
    <property type="entry name" value="Nucleotide-diphospho-sugar transferases"/>
    <property type="match status" value="1"/>
</dbReference>
<name>A0A1G9IK00_9BACL</name>
<protein>
    <submittedName>
        <fullName evidence="5">Glycosyltransferase involved in cell wall bisynthesis</fullName>
    </submittedName>
</protein>
<evidence type="ECO:0000256" key="1">
    <source>
        <dbReference type="ARBA" id="ARBA00006739"/>
    </source>
</evidence>
<feature type="domain" description="Glycosyltransferase 2-like" evidence="4">
    <location>
        <begin position="28"/>
        <end position="170"/>
    </location>
</feature>
<reference evidence="6" key="1">
    <citation type="submission" date="2016-10" db="EMBL/GenBank/DDBJ databases">
        <authorList>
            <person name="Varghese N."/>
            <person name="Submissions S."/>
        </authorList>
    </citation>
    <scope>NUCLEOTIDE SEQUENCE [LARGE SCALE GENOMIC DNA]</scope>
    <source>
        <strain evidence="6">CGMCC 1.8895</strain>
    </source>
</reference>
<dbReference type="Proteomes" id="UP000199008">
    <property type="component" value="Unassembled WGS sequence"/>
</dbReference>
<evidence type="ECO:0000313" key="5">
    <source>
        <dbReference type="EMBL" id="SDL25452.1"/>
    </source>
</evidence>
<dbReference type="OrthoDB" id="396512at2"/>
<evidence type="ECO:0000259" key="4">
    <source>
        <dbReference type="Pfam" id="PF00535"/>
    </source>
</evidence>
<dbReference type="AlphaFoldDB" id="A0A1G9IK00"/>
<proteinExistence type="inferred from homology"/>